<name>A0A510UY52_9CELL</name>
<sequence>MRRSPRTRGYREAVALFSRRRLPPTDRTRLDLRPGDTVLVSTELSDGRRAVATRRALHLLAPDGPVVRHPWSDVDHGSLDPATRTMTLRWVWGESERLTFSEVPGSFAFSQTFRERVQQSVVHAVSVTLPRGQRARVVLRRDEAGTMFTQVLGDATIDLSDPAVAAVVDAAEDEVRDAVGLPR</sequence>
<comment type="caution">
    <text evidence="1">The sequence shown here is derived from an EMBL/GenBank/DDBJ whole genome shotgun (WGS) entry which is preliminary data.</text>
</comment>
<dbReference type="Proteomes" id="UP000321118">
    <property type="component" value="Unassembled WGS sequence"/>
</dbReference>
<protein>
    <submittedName>
        <fullName evidence="1">Uncharacterized protein</fullName>
    </submittedName>
</protein>
<accession>A0A510UY52</accession>
<dbReference type="EMBL" id="BJUB01000001">
    <property type="protein sequence ID" value="GEK19603.1"/>
    <property type="molecule type" value="Genomic_DNA"/>
</dbReference>
<organism evidence="1 2">
    <name type="scientific">Cellulomonas xylanilytica</name>
    <dbReference type="NCBI Taxonomy" id="233583"/>
    <lineage>
        <taxon>Bacteria</taxon>
        <taxon>Bacillati</taxon>
        <taxon>Actinomycetota</taxon>
        <taxon>Actinomycetes</taxon>
        <taxon>Micrococcales</taxon>
        <taxon>Cellulomonadaceae</taxon>
        <taxon>Cellulomonas</taxon>
    </lineage>
</organism>
<evidence type="ECO:0000313" key="1">
    <source>
        <dbReference type="EMBL" id="GEK19603.1"/>
    </source>
</evidence>
<proteinExistence type="predicted"/>
<gene>
    <name evidence="1" type="ORF">CXY01_01230</name>
</gene>
<dbReference type="AlphaFoldDB" id="A0A510UY52"/>
<reference evidence="1 2" key="1">
    <citation type="submission" date="2019-07" db="EMBL/GenBank/DDBJ databases">
        <title>Whole genome shotgun sequence of Cellulomonas xylanilytica NBRC 101102.</title>
        <authorList>
            <person name="Hosoyama A."/>
            <person name="Uohara A."/>
            <person name="Ohji S."/>
            <person name="Ichikawa N."/>
        </authorList>
    </citation>
    <scope>NUCLEOTIDE SEQUENCE [LARGE SCALE GENOMIC DNA]</scope>
    <source>
        <strain evidence="1 2">NBRC 101102</strain>
    </source>
</reference>
<keyword evidence="2" id="KW-1185">Reference proteome</keyword>
<evidence type="ECO:0000313" key="2">
    <source>
        <dbReference type="Proteomes" id="UP000321118"/>
    </source>
</evidence>